<organism evidence="1 2">
    <name type="scientific">Pyropia yezoensis</name>
    <name type="common">Susabi-nori</name>
    <name type="synonym">Porphyra yezoensis</name>
    <dbReference type="NCBI Taxonomy" id="2788"/>
    <lineage>
        <taxon>Eukaryota</taxon>
        <taxon>Rhodophyta</taxon>
        <taxon>Bangiophyceae</taxon>
        <taxon>Bangiales</taxon>
        <taxon>Bangiaceae</taxon>
        <taxon>Pyropia</taxon>
    </lineage>
</organism>
<reference evidence="1" key="1">
    <citation type="submission" date="2019-11" db="EMBL/GenBank/DDBJ databases">
        <title>Nori genome reveals adaptations in red seaweeds to the harsh intertidal environment.</title>
        <authorList>
            <person name="Wang D."/>
            <person name="Mao Y."/>
        </authorList>
    </citation>
    <scope>NUCLEOTIDE SEQUENCE</scope>
    <source>
        <tissue evidence="1">Gametophyte</tissue>
    </source>
</reference>
<sequence length="816" mass="86652">MDVRARARTGDHPRYGPHDVGLSWGLRTAERQEEHWATTRTRAGRCLAFVGVPCDPCSLCAPTLSPAYAPDCHRWHAPWKREAFSGRQHLVMESAWGLPDGVPPVGSLPPLDSLPPLHGDDDVLAVAGGAGSSTPSGAFRGVCLPPPPSRASSVPYALAAPAPGPRAPPAHARESELLGSESAPSAYTASPLDFLARPLYPPAPAVTAPTTGAGPVSRTTAAASRPPSGLAARPRRASNGKTKRIASPVVRGRGRGGGPSPQQRAPAAGPTVSVNGSLSSQQVPSSAGSAVSANAARAMDNPTTTLLAATHAVTATAVGGVGDVAAPALPTAAAAAADAPAARLAATGTPTSVQVHAGTGGVGEQESKLDLVCQRLCVGAGRISHVLSKVADLSEAFSGVSQKLETRGTAIETMSHAVSGLRTAVVGALDSMATPTSTSDEEDGSDAGDEEQPRVDASENEIEPVRRSSSAANEAPRPKIRKVGTKSTDVKTASLKDSAKDSARAAVQAMEVAKNQMIRIRQHLTELVMQSISQSQNSAESYMDAASYSNVMKSCAQQEINGDEAAVNWWLSSDIIKPTKNGKHKETREQPRKTVRAETPLKAVLPHTIEALKKRALQAYFKSITVDMNNLTTRQVLTCLAKNDYTDSNGGRKAICEAMVSMYSFLGALNRVDNGDIVGAGCVVHASIGFYALASCFVRYYLECAKTGTINKPRTGTEPGWYVRWRAELLRVHLFLEKDKDVHSGLALTDGSDVNRATISTEEDEQVKIWYAKQLDNEVNYPAWLTQAIEKEEQEKQRRQQQQMQQQRQQQQQQQQ</sequence>
<name>A0ACC3CB83_PYRYE</name>
<dbReference type="EMBL" id="CM020620">
    <property type="protein sequence ID" value="KAK1867048.1"/>
    <property type="molecule type" value="Genomic_DNA"/>
</dbReference>
<accession>A0ACC3CB83</accession>
<gene>
    <name evidence="1" type="ORF">I4F81_009558</name>
</gene>
<keyword evidence="2" id="KW-1185">Reference proteome</keyword>
<comment type="caution">
    <text evidence="1">The sequence shown here is derived from an EMBL/GenBank/DDBJ whole genome shotgun (WGS) entry which is preliminary data.</text>
</comment>
<dbReference type="Proteomes" id="UP000798662">
    <property type="component" value="Chromosome 3"/>
</dbReference>
<protein>
    <submittedName>
        <fullName evidence="1">Uncharacterized protein</fullName>
    </submittedName>
</protein>
<evidence type="ECO:0000313" key="1">
    <source>
        <dbReference type="EMBL" id="KAK1867048.1"/>
    </source>
</evidence>
<proteinExistence type="predicted"/>
<evidence type="ECO:0000313" key="2">
    <source>
        <dbReference type="Proteomes" id="UP000798662"/>
    </source>
</evidence>